<name>A0A0E9PPQ6_ANGAN</name>
<proteinExistence type="predicted"/>
<reference evidence="1" key="1">
    <citation type="submission" date="2014-11" db="EMBL/GenBank/DDBJ databases">
        <authorList>
            <person name="Amaro Gonzalez C."/>
        </authorList>
    </citation>
    <scope>NUCLEOTIDE SEQUENCE</scope>
</reference>
<organism evidence="1">
    <name type="scientific">Anguilla anguilla</name>
    <name type="common">European freshwater eel</name>
    <name type="synonym">Muraena anguilla</name>
    <dbReference type="NCBI Taxonomy" id="7936"/>
    <lineage>
        <taxon>Eukaryota</taxon>
        <taxon>Metazoa</taxon>
        <taxon>Chordata</taxon>
        <taxon>Craniata</taxon>
        <taxon>Vertebrata</taxon>
        <taxon>Euteleostomi</taxon>
        <taxon>Actinopterygii</taxon>
        <taxon>Neopterygii</taxon>
        <taxon>Teleostei</taxon>
        <taxon>Anguilliformes</taxon>
        <taxon>Anguillidae</taxon>
        <taxon>Anguilla</taxon>
    </lineage>
</organism>
<sequence>MAMQCHAAHIAKYQYYFQSVVLIESLITTPRNCNKTGSAVPQLCKYKYLFQLSVAQWWCDINLGFKLRLSTPLVFSIA</sequence>
<dbReference type="EMBL" id="GBXM01102764">
    <property type="protein sequence ID" value="JAH05813.1"/>
    <property type="molecule type" value="Transcribed_RNA"/>
</dbReference>
<accession>A0A0E9PPQ6</accession>
<evidence type="ECO:0000313" key="1">
    <source>
        <dbReference type="EMBL" id="JAH05813.1"/>
    </source>
</evidence>
<reference evidence="1" key="2">
    <citation type="journal article" date="2015" name="Fish Shellfish Immunol.">
        <title>Early steps in the European eel (Anguilla anguilla)-Vibrio vulnificus interaction in the gills: Role of the RtxA13 toxin.</title>
        <authorList>
            <person name="Callol A."/>
            <person name="Pajuelo D."/>
            <person name="Ebbesson L."/>
            <person name="Teles M."/>
            <person name="MacKenzie S."/>
            <person name="Amaro C."/>
        </authorList>
    </citation>
    <scope>NUCLEOTIDE SEQUENCE</scope>
</reference>
<protein>
    <submittedName>
        <fullName evidence="1">Uncharacterized protein</fullName>
    </submittedName>
</protein>
<dbReference type="AlphaFoldDB" id="A0A0E9PPQ6"/>